<comment type="caution">
    <text evidence="1">The sequence shown here is derived from an EMBL/GenBank/DDBJ whole genome shotgun (WGS) entry which is preliminary data.</text>
</comment>
<dbReference type="InterPro" id="IPR009091">
    <property type="entry name" value="RCC1/BLIP-II"/>
</dbReference>
<evidence type="ECO:0000313" key="2">
    <source>
        <dbReference type="Proteomes" id="UP001146793"/>
    </source>
</evidence>
<dbReference type="Proteomes" id="UP001146793">
    <property type="component" value="Unassembled WGS sequence"/>
</dbReference>
<dbReference type="AlphaFoldDB" id="A0AAV7YAJ1"/>
<accession>A0AAV7YAJ1</accession>
<dbReference type="InterPro" id="IPR011333">
    <property type="entry name" value="SKP1/BTB/POZ_sf"/>
</dbReference>
<dbReference type="Gene3D" id="3.30.710.10">
    <property type="entry name" value="Potassium Channel Kv1.1, Chain A"/>
    <property type="match status" value="1"/>
</dbReference>
<gene>
    <name evidence="1" type="ORF">M0812_28438</name>
</gene>
<organism evidence="1 2">
    <name type="scientific">Anaeramoeba flamelloides</name>
    <dbReference type="NCBI Taxonomy" id="1746091"/>
    <lineage>
        <taxon>Eukaryota</taxon>
        <taxon>Metamonada</taxon>
        <taxon>Anaeramoebidae</taxon>
        <taxon>Anaeramoeba</taxon>
    </lineage>
</organism>
<dbReference type="EMBL" id="JANTQA010000070">
    <property type="protein sequence ID" value="KAJ3425991.1"/>
    <property type="molecule type" value="Genomic_DNA"/>
</dbReference>
<protein>
    <submittedName>
        <fullName evidence="1">Btk-binding protein-related</fullName>
    </submittedName>
</protein>
<reference evidence="1" key="1">
    <citation type="submission" date="2022-08" db="EMBL/GenBank/DDBJ databases">
        <title>Novel sulphate-reducing endosymbionts in the free-living metamonad Anaeramoeba.</title>
        <authorList>
            <person name="Jerlstrom-Hultqvist J."/>
            <person name="Cepicka I."/>
            <person name="Gallot-Lavallee L."/>
            <person name="Salas-Leiva D."/>
            <person name="Curtis B.A."/>
            <person name="Zahonova K."/>
            <person name="Pipaliya S."/>
            <person name="Dacks J."/>
            <person name="Roger A.J."/>
        </authorList>
    </citation>
    <scope>NUCLEOTIDE SEQUENCE</scope>
    <source>
        <strain evidence="1">Busselton2</strain>
    </source>
</reference>
<proteinExistence type="predicted"/>
<evidence type="ECO:0000313" key="1">
    <source>
        <dbReference type="EMBL" id="KAJ3425991.1"/>
    </source>
</evidence>
<dbReference type="Gene3D" id="2.130.10.30">
    <property type="entry name" value="Regulator of chromosome condensation 1/beta-lactamase-inhibitor protein II"/>
    <property type="match status" value="1"/>
</dbReference>
<sequence>MTNNHDLLYACGRNKYGQLGVGSYVAQNTPTIVKNFQGSEILTFGGLTNDIQQTNSRDSGIFPTKIRFPGFFTNYLDSKDMIRIACSLQVCFLYLDFNNTICTILGFLFETKNFCDCEIGTLGNQIPVHKILVECRFKLTIDQIQNKLFVEKSINKEQTLNFLKWIYYDEISEIWKNLNKLLIYWN</sequence>
<dbReference type="InterPro" id="IPR000408">
    <property type="entry name" value="Reg_chr_condens"/>
</dbReference>
<dbReference type="Pfam" id="PF00415">
    <property type="entry name" value="RCC1"/>
    <property type="match status" value="1"/>
</dbReference>
<dbReference type="SUPFAM" id="SSF50985">
    <property type="entry name" value="RCC1/BLIP-II"/>
    <property type="match status" value="1"/>
</dbReference>
<name>A0AAV7YAJ1_9EUKA</name>